<dbReference type="FunFam" id="3.90.850.10:FF:000002">
    <property type="entry name" value="2-hydroxyhepta-2,4-diene-1,7-dioate isomerase"/>
    <property type="match status" value="1"/>
</dbReference>
<dbReference type="GO" id="GO:0016853">
    <property type="term" value="F:isomerase activity"/>
    <property type="evidence" value="ECO:0007669"/>
    <property type="project" value="UniProtKB-ARBA"/>
</dbReference>
<dbReference type="InterPro" id="IPR011234">
    <property type="entry name" value="Fumarylacetoacetase-like_C"/>
</dbReference>
<evidence type="ECO:0000256" key="1">
    <source>
        <dbReference type="ARBA" id="ARBA00022723"/>
    </source>
</evidence>
<feature type="domain" description="Fumarylacetoacetase-like C-terminal" evidence="2">
    <location>
        <begin position="72"/>
        <end position="278"/>
    </location>
</feature>
<proteinExistence type="predicted"/>
<name>A0A380T969_9ZZZZ</name>
<dbReference type="SUPFAM" id="SSF56529">
    <property type="entry name" value="FAH"/>
    <property type="match status" value="1"/>
</dbReference>
<accession>A0A380T969</accession>
<dbReference type="EC" id="4.3.2.3" evidence="3"/>
<protein>
    <submittedName>
        <fullName evidence="3">Ureidoglycolate lyase</fullName>
        <ecNumber evidence="3">4.3.2.3</ecNumber>
    </submittedName>
</protein>
<evidence type="ECO:0000259" key="2">
    <source>
        <dbReference type="Pfam" id="PF01557"/>
    </source>
</evidence>
<keyword evidence="1" id="KW-0479">Metal-binding</keyword>
<organism evidence="3">
    <name type="scientific">metagenome</name>
    <dbReference type="NCBI Taxonomy" id="256318"/>
    <lineage>
        <taxon>unclassified sequences</taxon>
        <taxon>metagenomes</taxon>
    </lineage>
</organism>
<dbReference type="AlphaFoldDB" id="A0A380T969"/>
<dbReference type="EMBL" id="UIDG01000029">
    <property type="protein sequence ID" value="SUS04235.1"/>
    <property type="molecule type" value="Genomic_DNA"/>
</dbReference>
<dbReference type="PANTHER" id="PTHR11820:SF8">
    <property type="entry name" value="BLL6360 PROTEIN"/>
    <property type="match status" value="1"/>
</dbReference>
<dbReference type="InterPro" id="IPR036663">
    <property type="entry name" value="Fumarylacetoacetase_C_sf"/>
</dbReference>
<dbReference type="Pfam" id="PF01557">
    <property type="entry name" value="FAA_hydrolase"/>
    <property type="match status" value="1"/>
</dbReference>
<dbReference type="GO" id="GO:0046872">
    <property type="term" value="F:metal ion binding"/>
    <property type="evidence" value="ECO:0007669"/>
    <property type="project" value="UniProtKB-KW"/>
</dbReference>
<dbReference type="EMBL" id="UIDG01000534">
    <property type="protein sequence ID" value="SUS08096.1"/>
    <property type="molecule type" value="Genomic_DNA"/>
</dbReference>
<keyword evidence="3" id="KW-0456">Lyase</keyword>
<reference evidence="3" key="1">
    <citation type="submission" date="2018-07" db="EMBL/GenBank/DDBJ databases">
        <authorList>
            <person name="Quirk P.G."/>
            <person name="Krulwich T.A."/>
        </authorList>
    </citation>
    <scope>NUCLEOTIDE SEQUENCE</scope>
</reference>
<dbReference type="GO" id="GO:0050385">
    <property type="term" value="F:ureidoglycolate lyase activity"/>
    <property type="evidence" value="ECO:0007669"/>
    <property type="project" value="UniProtKB-EC"/>
</dbReference>
<evidence type="ECO:0000313" key="3">
    <source>
        <dbReference type="EMBL" id="SUS04235.1"/>
    </source>
</evidence>
<dbReference type="Gene3D" id="3.90.850.10">
    <property type="entry name" value="Fumarylacetoacetase-like, C-terminal domain"/>
    <property type="match status" value="1"/>
</dbReference>
<dbReference type="GO" id="GO:0019752">
    <property type="term" value="P:carboxylic acid metabolic process"/>
    <property type="evidence" value="ECO:0007669"/>
    <property type="project" value="UniProtKB-ARBA"/>
</dbReference>
<gene>
    <name evidence="3" type="ORF">DF3PB_1240005</name>
    <name evidence="4" type="ORF">DF3PB_580003</name>
</gene>
<dbReference type="PANTHER" id="PTHR11820">
    <property type="entry name" value="ACYLPYRUVASE"/>
    <property type="match status" value="1"/>
</dbReference>
<evidence type="ECO:0000313" key="4">
    <source>
        <dbReference type="EMBL" id="SUS08096.1"/>
    </source>
</evidence>
<sequence length="284" mass="30557">MKFLRYGPKGREKPALLDPEGHIRDLSNHVVDLRGDVLHPDRLRQLAGIRPETLPLVEGTPRLGPPVAGVGTIFGIGLNYRSHALETGAKPQSEPLVFSKAVTALSGPNDPIVIPRNSTKTDWECELCVIIGAKTQYVDELHALNAVAGYAVINDVSEREFQKERGGQFIKGKSCDSFAPIGPWLVTTDEIGSPQDLDLWLKVNGSQRQTGNTSDMIFSVAFLISHLSQFLTLMPGDVIATGTPSGVGMGCTPPVYLKPGDVVELGVEGLGKQRQEVVAWAASA</sequence>